<keyword evidence="1" id="KW-0812">Transmembrane</keyword>
<evidence type="ECO:0000256" key="1">
    <source>
        <dbReference type="SAM" id="Phobius"/>
    </source>
</evidence>
<accession>A0A5B8LJ88</accession>
<dbReference type="AlphaFoldDB" id="A0A5B8LJ88"/>
<evidence type="ECO:0000313" key="2">
    <source>
        <dbReference type="EMBL" id="QDZ07190.1"/>
    </source>
</evidence>
<evidence type="ECO:0000313" key="3">
    <source>
        <dbReference type="Proteomes" id="UP000315673"/>
    </source>
</evidence>
<reference evidence="2 3" key="1">
    <citation type="submission" date="2019-07" db="EMBL/GenBank/DDBJ databases">
        <title>Full genome sequence of Sphingomonas sp. 4R-6-7(HKS19).</title>
        <authorList>
            <person name="Im W.-T."/>
        </authorList>
    </citation>
    <scope>NUCLEOTIDE SEQUENCE [LARGE SCALE GENOMIC DNA]</scope>
    <source>
        <strain evidence="2 3">HKS19</strain>
    </source>
</reference>
<keyword evidence="1" id="KW-0472">Membrane</keyword>
<gene>
    <name evidence="2" type="ORF">FPZ24_06610</name>
</gene>
<feature type="transmembrane region" description="Helical" evidence="1">
    <location>
        <begin position="21"/>
        <end position="44"/>
    </location>
</feature>
<dbReference type="EMBL" id="CP042306">
    <property type="protein sequence ID" value="QDZ07190.1"/>
    <property type="molecule type" value="Genomic_DNA"/>
</dbReference>
<dbReference type="RefSeq" id="WP_146570372.1">
    <property type="nucleotide sequence ID" value="NZ_CP042306.1"/>
</dbReference>
<organism evidence="2 3">
    <name type="scientific">Sphingomonas panacisoli</name>
    <dbReference type="NCBI Taxonomy" id="1813879"/>
    <lineage>
        <taxon>Bacteria</taxon>
        <taxon>Pseudomonadati</taxon>
        <taxon>Pseudomonadota</taxon>
        <taxon>Alphaproteobacteria</taxon>
        <taxon>Sphingomonadales</taxon>
        <taxon>Sphingomonadaceae</taxon>
        <taxon>Sphingomonas</taxon>
    </lineage>
</organism>
<name>A0A5B8LJ88_9SPHN</name>
<proteinExistence type="predicted"/>
<dbReference type="Proteomes" id="UP000315673">
    <property type="component" value="Chromosome"/>
</dbReference>
<feature type="transmembrane region" description="Helical" evidence="1">
    <location>
        <begin position="50"/>
        <end position="73"/>
    </location>
</feature>
<dbReference type="KEGG" id="spai:FPZ24_06610"/>
<protein>
    <submittedName>
        <fullName evidence="2">Uncharacterized protein</fullName>
    </submittedName>
</protein>
<sequence length="89" mass="9652">MSDGTHRTIDDALLRARVNAVYALALPTIAMDLLGSALMAMYFWTPERSGGLFAWLATTVVLCAARTGAAVGFHRGNSIPSPRARWRDC</sequence>
<keyword evidence="1" id="KW-1133">Transmembrane helix</keyword>
<keyword evidence="3" id="KW-1185">Reference proteome</keyword>